<dbReference type="EMBL" id="KE344035">
    <property type="protein sequence ID" value="EXB51229.1"/>
    <property type="molecule type" value="Genomic_DNA"/>
</dbReference>
<reference evidence="2" key="1">
    <citation type="submission" date="2013-01" db="EMBL/GenBank/DDBJ databases">
        <title>Draft Genome Sequence of a Mulberry Tree, Morus notabilis C.K. Schneid.</title>
        <authorList>
            <person name="He N."/>
            <person name="Zhao S."/>
        </authorList>
    </citation>
    <scope>NUCLEOTIDE SEQUENCE</scope>
</reference>
<name>W9RD17_9ROSA</name>
<proteinExistence type="predicted"/>
<sequence length="149" mass="16797">MEAPYFDHKRPLYLKATVNNVHVRRVLVDVGSSINIIPSFILTTAGVPPGRITKKKTLIAGFAAERKISNPFSTLFSSWPDIKDLDDQDWCMASRKRQKKQKFSRCVKIFLPDGKCRDLTIQNGKVPGKKEEYATCAGSEAINASLYYE</sequence>
<protein>
    <recommendedName>
        <fullName evidence="3">Peptidase A2 domain-containing protein</fullName>
    </recommendedName>
</protein>
<organism evidence="1 2">
    <name type="scientific">Morus notabilis</name>
    <dbReference type="NCBI Taxonomy" id="981085"/>
    <lineage>
        <taxon>Eukaryota</taxon>
        <taxon>Viridiplantae</taxon>
        <taxon>Streptophyta</taxon>
        <taxon>Embryophyta</taxon>
        <taxon>Tracheophyta</taxon>
        <taxon>Spermatophyta</taxon>
        <taxon>Magnoliopsida</taxon>
        <taxon>eudicotyledons</taxon>
        <taxon>Gunneridae</taxon>
        <taxon>Pentapetalae</taxon>
        <taxon>rosids</taxon>
        <taxon>fabids</taxon>
        <taxon>Rosales</taxon>
        <taxon>Moraceae</taxon>
        <taxon>Moreae</taxon>
        <taxon>Morus</taxon>
    </lineage>
</organism>
<keyword evidence="2" id="KW-1185">Reference proteome</keyword>
<evidence type="ECO:0008006" key="3">
    <source>
        <dbReference type="Google" id="ProtNLM"/>
    </source>
</evidence>
<dbReference type="AlphaFoldDB" id="W9RD17"/>
<evidence type="ECO:0000313" key="2">
    <source>
        <dbReference type="Proteomes" id="UP000030645"/>
    </source>
</evidence>
<evidence type="ECO:0000313" key="1">
    <source>
        <dbReference type="EMBL" id="EXB51229.1"/>
    </source>
</evidence>
<gene>
    <name evidence="1" type="ORF">L484_019222</name>
</gene>
<dbReference type="Proteomes" id="UP000030645">
    <property type="component" value="Unassembled WGS sequence"/>
</dbReference>
<dbReference type="eggNOG" id="ENOG502R24E">
    <property type="taxonomic scope" value="Eukaryota"/>
</dbReference>
<dbReference type="Gene3D" id="2.40.70.10">
    <property type="entry name" value="Acid Proteases"/>
    <property type="match status" value="1"/>
</dbReference>
<dbReference type="InterPro" id="IPR021109">
    <property type="entry name" value="Peptidase_aspartic_dom_sf"/>
</dbReference>
<accession>W9RD17</accession>